<proteinExistence type="inferred from homology"/>
<evidence type="ECO:0000256" key="3">
    <source>
        <dbReference type="ARBA" id="ARBA00022475"/>
    </source>
</evidence>
<organism evidence="9 10">
    <name type="scientific">Acidiferrobacter thiooxydans</name>
    <dbReference type="NCBI Taxonomy" id="163359"/>
    <lineage>
        <taxon>Bacteria</taxon>
        <taxon>Pseudomonadati</taxon>
        <taxon>Pseudomonadota</taxon>
        <taxon>Gammaproteobacteria</taxon>
        <taxon>Acidiferrobacterales</taxon>
        <taxon>Acidiferrobacteraceae</taxon>
        <taxon>Acidiferrobacter</taxon>
    </lineage>
</organism>
<dbReference type="PANTHER" id="PTHR37484">
    <property type="entry name" value="ROD SHAPE-DETERMINING PROTEIN MRED"/>
    <property type="match status" value="1"/>
</dbReference>
<feature type="transmembrane region" description="Helical" evidence="8">
    <location>
        <begin position="136"/>
        <end position="157"/>
    </location>
</feature>
<dbReference type="GO" id="GO:0005886">
    <property type="term" value="C:plasma membrane"/>
    <property type="evidence" value="ECO:0007669"/>
    <property type="project" value="UniProtKB-SubCell"/>
</dbReference>
<dbReference type="NCBIfam" id="TIGR03426">
    <property type="entry name" value="shape_MreD"/>
    <property type="match status" value="1"/>
</dbReference>
<comment type="similarity">
    <text evidence="2">Belongs to the MreD family.</text>
</comment>
<evidence type="ECO:0000256" key="7">
    <source>
        <dbReference type="ARBA" id="ARBA00023136"/>
    </source>
</evidence>
<dbReference type="Pfam" id="PF04093">
    <property type="entry name" value="MreD"/>
    <property type="match status" value="1"/>
</dbReference>
<keyword evidence="4 8" id="KW-0812">Transmembrane</keyword>
<keyword evidence="6 8" id="KW-1133">Transmembrane helix</keyword>
<evidence type="ECO:0000256" key="5">
    <source>
        <dbReference type="ARBA" id="ARBA00022960"/>
    </source>
</evidence>
<evidence type="ECO:0000256" key="1">
    <source>
        <dbReference type="ARBA" id="ARBA00004651"/>
    </source>
</evidence>
<sequence>MSAPCRLRTSPITRTCCCYGRAHKPGHGTRIMDNPLTLKQRLLILASFVLAMMLAIIPLPDSVRLLRPDWVSLVLVYWCMAVPERIGVGSGWIVGLFLDALYGSLLGEQALAKALLAFLALHFTLRLRMFPRSQQALAVGTLIAISDLMVIMIKSLVHGTPPLWRDTAPMIANVIVWPVLFTILREVRRRAKIS</sequence>
<dbReference type="EMBL" id="PSYR01000001">
    <property type="protein sequence ID" value="RCN58454.1"/>
    <property type="molecule type" value="Genomic_DNA"/>
</dbReference>
<dbReference type="AlphaFoldDB" id="A0A368HGC8"/>
<protein>
    <submittedName>
        <fullName evidence="9">Rod shape-determining protein MreD</fullName>
    </submittedName>
</protein>
<keyword evidence="7 8" id="KW-0472">Membrane</keyword>
<dbReference type="GO" id="GO:0008360">
    <property type="term" value="P:regulation of cell shape"/>
    <property type="evidence" value="ECO:0007669"/>
    <property type="project" value="UniProtKB-KW"/>
</dbReference>
<evidence type="ECO:0000313" key="10">
    <source>
        <dbReference type="Proteomes" id="UP000253250"/>
    </source>
</evidence>
<evidence type="ECO:0000256" key="2">
    <source>
        <dbReference type="ARBA" id="ARBA00007776"/>
    </source>
</evidence>
<keyword evidence="3" id="KW-1003">Cell membrane</keyword>
<accession>A0A368HGC8</accession>
<dbReference type="OrthoDB" id="6647425at2"/>
<feature type="transmembrane region" description="Helical" evidence="8">
    <location>
        <begin position="71"/>
        <end position="98"/>
    </location>
</feature>
<dbReference type="InterPro" id="IPR007227">
    <property type="entry name" value="Cell_shape_determining_MreD"/>
</dbReference>
<dbReference type="InterPro" id="IPR026034">
    <property type="entry name" value="MreD_proteobac"/>
</dbReference>
<dbReference type="Proteomes" id="UP000253250">
    <property type="component" value="Unassembled WGS sequence"/>
</dbReference>
<dbReference type="PIRSF" id="PIRSF018472">
    <property type="entry name" value="MreD_proteobac"/>
    <property type="match status" value="1"/>
</dbReference>
<evidence type="ECO:0000256" key="8">
    <source>
        <dbReference type="SAM" id="Phobius"/>
    </source>
</evidence>
<keyword evidence="5" id="KW-0133">Cell shape</keyword>
<evidence type="ECO:0000313" key="9">
    <source>
        <dbReference type="EMBL" id="RCN58454.1"/>
    </source>
</evidence>
<comment type="caution">
    <text evidence="9">The sequence shown here is derived from an EMBL/GenBank/DDBJ whole genome shotgun (WGS) entry which is preliminary data.</text>
</comment>
<reference evidence="9 10" key="1">
    <citation type="submission" date="2018-02" db="EMBL/GenBank/DDBJ databases">
        <title>Insights into the biology of acidophilic members of the Acidiferrobacteraceae family derived from comparative genomic analyses.</title>
        <authorList>
            <person name="Issotta F."/>
            <person name="Thyssen C."/>
            <person name="Mena C."/>
            <person name="Moya A."/>
            <person name="Bellenberg S."/>
            <person name="Sproer C."/>
            <person name="Covarrubias P.C."/>
            <person name="Sand W."/>
            <person name="Quatrini R."/>
            <person name="Vera M."/>
        </authorList>
    </citation>
    <scope>NUCLEOTIDE SEQUENCE [LARGE SCALE GENOMIC DNA]</scope>
    <source>
        <strain evidence="10">m-1</strain>
    </source>
</reference>
<name>A0A368HGC8_9GAMM</name>
<evidence type="ECO:0000256" key="6">
    <source>
        <dbReference type="ARBA" id="ARBA00022989"/>
    </source>
</evidence>
<feature type="transmembrane region" description="Helical" evidence="8">
    <location>
        <begin position="42"/>
        <end position="59"/>
    </location>
</feature>
<dbReference type="PANTHER" id="PTHR37484:SF1">
    <property type="entry name" value="ROD SHAPE-DETERMINING PROTEIN MRED"/>
    <property type="match status" value="1"/>
</dbReference>
<gene>
    <name evidence="9" type="primary">mreD</name>
    <name evidence="9" type="ORF">C4900_01255</name>
</gene>
<feature type="transmembrane region" description="Helical" evidence="8">
    <location>
        <begin position="163"/>
        <end position="184"/>
    </location>
</feature>
<evidence type="ECO:0000256" key="4">
    <source>
        <dbReference type="ARBA" id="ARBA00022692"/>
    </source>
</evidence>
<keyword evidence="10" id="KW-1185">Reference proteome</keyword>
<comment type="subcellular location">
    <subcellularLocation>
        <location evidence="1">Cell membrane</location>
        <topology evidence="1">Multi-pass membrane protein</topology>
    </subcellularLocation>
</comment>